<dbReference type="InterPro" id="IPR036465">
    <property type="entry name" value="vWFA_dom_sf"/>
</dbReference>
<dbReference type="SUPFAM" id="SSF81995">
    <property type="entry name" value="beta-sandwich domain of Sec23/24"/>
    <property type="match status" value="1"/>
</dbReference>
<evidence type="ECO:0000313" key="20">
    <source>
        <dbReference type="Proteomes" id="UP000253551"/>
    </source>
</evidence>
<dbReference type="InterPro" id="IPR036175">
    <property type="entry name" value="Sec23/24_helical_dom_sf"/>
</dbReference>
<evidence type="ECO:0000256" key="2">
    <source>
        <dbReference type="ARBA" id="ARBA00004496"/>
    </source>
</evidence>
<evidence type="ECO:0000256" key="6">
    <source>
        <dbReference type="ARBA" id="ARBA00022490"/>
    </source>
</evidence>
<dbReference type="InterPro" id="IPR050550">
    <property type="entry name" value="SEC23_SEC24_subfamily"/>
</dbReference>
<keyword evidence="12" id="KW-0175">Coiled coil</keyword>
<evidence type="ECO:0000259" key="15">
    <source>
        <dbReference type="Pfam" id="PF04810"/>
    </source>
</evidence>
<dbReference type="GO" id="GO:0070971">
    <property type="term" value="C:endoplasmic reticulum exit site"/>
    <property type="evidence" value="ECO:0007669"/>
    <property type="project" value="TreeGrafter"/>
</dbReference>
<dbReference type="Gene3D" id="1.20.120.730">
    <property type="entry name" value="Sec23/Sec24 helical domain"/>
    <property type="match status" value="1"/>
</dbReference>
<dbReference type="InterPro" id="IPR029006">
    <property type="entry name" value="ADF-H/Gelsolin-like_dom_sf"/>
</dbReference>
<dbReference type="SUPFAM" id="SSF82919">
    <property type="entry name" value="Zn-finger domain of Sec23/24"/>
    <property type="match status" value="1"/>
</dbReference>
<dbReference type="PANTHER" id="PTHR13803">
    <property type="entry name" value="SEC24-RELATED PROTEIN"/>
    <property type="match status" value="1"/>
</dbReference>
<feature type="region of interest" description="Disordered" evidence="13">
    <location>
        <begin position="1"/>
        <end position="28"/>
    </location>
</feature>
<dbReference type="GO" id="GO:0090110">
    <property type="term" value="P:COPII-coated vesicle cargo loading"/>
    <property type="evidence" value="ECO:0007669"/>
    <property type="project" value="TreeGrafter"/>
</dbReference>
<dbReference type="SUPFAM" id="SSF81811">
    <property type="entry name" value="Helical domain of Sec23/24"/>
    <property type="match status" value="1"/>
</dbReference>
<dbReference type="EMBL" id="PJQM01000198">
    <property type="protein sequence ID" value="RCI06243.1"/>
    <property type="molecule type" value="Genomic_DNA"/>
</dbReference>
<feature type="domain" description="Zinc finger Sec23/Sec24-type" evidence="15">
    <location>
        <begin position="119"/>
        <end position="157"/>
    </location>
</feature>
<dbReference type="GO" id="GO:0000139">
    <property type="term" value="C:Golgi membrane"/>
    <property type="evidence" value="ECO:0007669"/>
    <property type="project" value="UniProtKB-SubCell"/>
</dbReference>
<dbReference type="Pfam" id="PF00626">
    <property type="entry name" value="Gelsolin"/>
    <property type="match status" value="1"/>
</dbReference>
<evidence type="ECO:0000256" key="11">
    <source>
        <dbReference type="ARBA" id="ARBA00023136"/>
    </source>
</evidence>
<evidence type="ECO:0000256" key="12">
    <source>
        <dbReference type="SAM" id="Coils"/>
    </source>
</evidence>
<dbReference type="InterPro" id="IPR007123">
    <property type="entry name" value="Gelsolin-like_dom"/>
</dbReference>
<dbReference type="Pfam" id="PF04811">
    <property type="entry name" value="Sec23_trunk"/>
    <property type="match status" value="1"/>
</dbReference>
<keyword evidence="10" id="KW-0333">Golgi apparatus</keyword>
<keyword evidence="7" id="KW-0256">Endoplasmic reticulum</keyword>
<dbReference type="GO" id="GO:0006886">
    <property type="term" value="P:intracellular protein transport"/>
    <property type="evidence" value="ECO:0007669"/>
    <property type="project" value="InterPro"/>
</dbReference>
<comment type="subcellular location">
    <subcellularLocation>
        <location evidence="2">Cytoplasm</location>
    </subcellularLocation>
    <subcellularLocation>
        <location evidence="3">Endoplasmic reticulum membrane</location>
    </subcellularLocation>
    <subcellularLocation>
        <location evidence="1">Golgi apparatus membrane</location>
    </subcellularLocation>
</comment>
<dbReference type="Proteomes" id="UP000253551">
    <property type="component" value="Unassembled WGS sequence"/>
</dbReference>
<dbReference type="STRING" id="4846.A0A367KVK3"/>
<dbReference type="Gene3D" id="3.40.20.10">
    <property type="entry name" value="Severin"/>
    <property type="match status" value="1"/>
</dbReference>
<dbReference type="GO" id="GO:0000149">
    <property type="term" value="F:SNARE binding"/>
    <property type="evidence" value="ECO:0007669"/>
    <property type="project" value="TreeGrafter"/>
</dbReference>
<evidence type="ECO:0000256" key="9">
    <source>
        <dbReference type="ARBA" id="ARBA00022927"/>
    </source>
</evidence>
<evidence type="ECO:0000259" key="14">
    <source>
        <dbReference type="Pfam" id="PF00626"/>
    </source>
</evidence>
<dbReference type="PANTHER" id="PTHR13803:SF39">
    <property type="entry name" value="SECRETORY 24AB, ISOFORM A"/>
    <property type="match status" value="1"/>
</dbReference>
<keyword evidence="6" id="KW-0963">Cytoplasm</keyword>
<evidence type="ECO:0000256" key="5">
    <source>
        <dbReference type="ARBA" id="ARBA00022448"/>
    </source>
</evidence>
<reference evidence="19 20" key="1">
    <citation type="journal article" date="2018" name="G3 (Bethesda)">
        <title>Phylogenetic and Phylogenomic Definition of Rhizopus Species.</title>
        <authorList>
            <person name="Gryganskyi A.P."/>
            <person name="Golan J."/>
            <person name="Dolatabadi S."/>
            <person name="Mondo S."/>
            <person name="Robb S."/>
            <person name="Idnurm A."/>
            <person name="Muszewska A."/>
            <person name="Steczkiewicz K."/>
            <person name="Masonjones S."/>
            <person name="Liao H.L."/>
            <person name="Gajdeczka M.T."/>
            <person name="Anike F."/>
            <person name="Vuek A."/>
            <person name="Anishchenko I.M."/>
            <person name="Voigt K."/>
            <person name="de Hoog G.S."/>
            <person name="Smith M.E."/>
            <person name="Heitman J."/>
            <person name="Vilgalys R."/>
            <person name="Stajich J.E."/>
        </authorList>
    </citation>
    <scope>NUCLEOTIDE SEQUENCE [LARGE SCALE GENOMIC DNA]</scope>
    <source>
        <strain evidence="19 20">LSU 92-RS-03</strain>
    </source>
</reference>
<dbReference type="InterPro" id="IPR012990">
    <property type="entry name" value="Beta-sandwich_Sec23_24"/>
</dbReference>
<evidence type="ECO:0000313" key="19">
    <source>
        <dbReference type="EMBL" id="RCI06243.1"/>
    </source>
</evidence>
<dbReference type="Pfam" id="PF04810">
    <property type="entry name" value="zf-Sec23_Sec24"/>
    <property type="match status" value="1"/>
</dbReference>
<protein>
    <submittedName>
        <fullName evidence="19">COPII subunit</fullName>
    </submittedName>
</protein>
<dbReference type="Gene3D" id="2.30.30.380">
    <property type="entry name" value="Zn-finger domain of Sec23/24"/>
    <property type="match status" value="1"/>
</dbReference>
<evidence type="ECO:0000256" key="10">
    <source>
        <dbReference type="ARBA" id="ARBA00023034"/>
    </source>
</evidence>
<dbReference type="GO" id="GO:0005789">
    <property type="term" value="C:endoplasmic reticulum membrane"/>
    <property type="evidence" value="ECO:0007669"/>
    <property type="project" value="UniProtKB-SubCell"/>
</dbReference>
<feature type="domain" description="Sec23/Sec24 trunk" evidence="16">
    <location>
        <begin position="193"/>
        <end position="432"/>
    </location>
</feature>
<feature type="domain" description="Sec23/Sec24 beta-sandwich" evidence="18">
    <location>
        <begin position="439"/>
        <end position="522"/>
    </location>
</feature>
<keyword evidence="8" id="KW-0931">ER-Golgi transport</keyword>
<feature type="coiled-coil region" evidence="12">
    <location>
        <begin position="416"/>
        <end position="443"/>
    </location>
</feature>
<evidence type="ECO:0000259" key="17">
    <source>
        <dbReference type="Pfam" id="PF04815"/>
    </source>
</evidence>
<comment type="caution">
    <text evidence="19">The sequence shown here is derived from an EMBL/GenBank/DDBJ whole genome shotgun (WGS) entry which is preliminary data.</text>
</comment>
<evidence type="ECO:0000259" key="18">
    <source>
        <dbReference type="Pfam" id="PF08033"/>
    </source>
</evidence>
<dbReference type="InterPro" id="IPR006900">
    <property type="entry name" value="Sec23/24_helical_dom"/>
</dbReference>
<dbReference type="GO" id="GO:0008270">
    <property type="term" value="F:zinc ion binding"/>
    <property type="evidence" value="ECO:0007669"/>
    <property type="project" value="InterPro"/>
</dbReference>
<feature type="non-terminal residue" evidence="19">
    <location>
        <position position="718"/>
    </location>
</feature>
<evidence type="ECO:0000256" key="1">
    <source>
        <dbReference type="ARBA" id="ARBA00004394"/>
    </source>
</evidence>
<dbReference type="InterPro" id="IPR006896">
    <property type="entry name" value="Sec23/24_trunk_dom"/>
</dbReference>
<evidence type="ECO:0000256" key="7">
    <source>
        <dbReference type="ARBA" id="ARBA00022824"/>
    </source>
</evidence>
<dbReference type="InterPro" id="IPR006895">
    <property type="entry name" value="Znf_Sec23_Sec24"/>
</dbReference>
<evidence type="ECO:0000256" key="8">
    <source>
        <dbReference type="ARBA" id="ARBA00022892"/>
    </source>
</evidence>
<dbReference type="Pfam" id="PF08033">
    <property type="entry name" value="Sec23_BS"/>
    <property type="match status" value="1"/>
</dbReference>
<dbReference type="InterPro" id="IPR036174">
    <property type="entry name" value="Znf_Sec23_Sec24_sf"/>
</dbReference>
<proteinExistence type="inferred from homology"/>
<evidence type="ECO:0000256" key="3">
    <source>
        <dbReference type="ARBA" id="ARBA00004586"/>
    </source>
</evidence>
<feature type="domain" description="Gelsolin-like" evidence="14">
    <location>
        <begin position="663"/>
        <end position="707"/>
    </location>
</feature>
<keyword evidence="5" id="KW-0813">Transport</keyword>
<evidence type="ECO:0000256" key="4">
    <source>
        <dbReference type="ARBA" id="ARBA00008334"/>
    </source>
</evidence>
<dbReference type="Gene3D" id="2.60.40.1670">
    <property type="entry name" value="beta-sandwich domain of Sec23/24"/>
    <property type="match status" value="1"/>
</dbReference>
<accession>A0A367KVK3</accession>
<organism evidence="19 20">
    <name type="scientific">Rhizopus stolonifer</name>
    <name type="common">Rhizopus nigricans</name>
    <dbReference type="NCBI Taxonomy" id="4846"/>
    <lineage>
        <taxon>Eukaryota</taxon>
        <taxon>Fungi</taxon>
        <taxon>Fungi incertae sedis</taxon>
        <taxon>Mucoromycota</taxon>
        <taxon>Mucoromycotina</taxon>
        <taxon>Mucoromycetes</taxon>
        <taxon>Mucorales</taxon>
        <taxon>Mucorineae</taxon>
        <taxon>Rhizopodaceae</taxon>
        <taxon>Rhizopus</taxon>
    </lineage>
</organism>
<feature type="compositionally biased region" description="Polar residues" evidence="13">
    <location>
        <begin position="9"/>
        <end position="28"/>
    </location>
</feature>
<dbReference type="Gene3D" id="3.40.50.410">
    <property type="entry name" value="von Willebrand factor, type A domain"/>
    <property type="match status" value="1"/>
</dbReference>
<name>A0A367KVK3_RHIST</name>
<dbReference type="GO" id="GO:0030127">
    <property type="term" value="C:COPII vesicle coat"/>
    <property type="evidence" value="ECO:0007669"/>
    <property type="project" value="InterPro"/>
</dbReference>
<gene>
    <name evidence="19" type="primary">SEC24_6</name>
    <name evidence="19" type="ORF">CU098_013611</name>
</gene>
<dbReference type="SUPFAM" id="SSF53300">
    <property type="entry name" value="vWA-like"/>
    <property type="match status" value="1"/>
</dbReference>
<evidence type="ECO:0000256" key="13">
    <source>
        <dbReference type="SAM" id="MobiDB-lite"/>
    </source>
</evidence>
<sequence>MENPIMQPMPQSNKQYHQQTLTSPTSTPINKRFDVALLGSKPMLEDSNAPMVPHVPLNISVTPSSQAQCPSDLQRCTLTTVPYSSHLLRKSKLPLSLLIEPYPRTPPTQIPLIDHGLINRCMRCKSFINPFAQFIEGGLKWQCNICGLDDNDVPPAYDWNHITQQKADRWNRPELNYGCVDYVASPEFMSRPPQPPVYVFVIDTSAIAVQTGMIEVLAEALLAAIDDIPNKDGRTRIGFMTTGHAIGFYSLANKEPELLMMPDIEDIYLPRVHSDLVVNLMESKPNVLNLLKRLKGVFTNNVYTDNKNCLGPALLAARELLSSTGGKIVCFQAVSPNYGVGALLPSKIHKQNSKTTGNNVLLEPASEFYKTFSEECVKSHVCADMFVFGSQDIDVATLNVLPRYTGGQMHYYPGFNAKNQGDKEKLKLEIEKLIKEEVGLEAIVRTRCSSGIVCKAYHGNFSFQEPDILVLPNIPRDLSYCIDLAIEKEIQTEFVSIQTCMLFTTSAGERIIRVMTTCLPVTKKVTEVFYGIDQMSLVRAINYQAIDTATKYKIKDAKEQLIRHIVDICKSYSKEVIGIVPSKSTQLNLCRSLSLLPAMVLAIIKSEAFSDTGVVPVNMSSQSAILLKTLPSSLWSRYVYPSIYSLHNMPVQAGTLDSNNKCILPPRLNLSSERMERHGCYLVENGQRILIWMGREAVPQLCMDLLNAPNITHVTSGQ</sequence>
<dbReference type="OrthoDB" id="49016at2759"/>
<evidence type="ECO:0000259" key="16">
    <source>
        <dbReference type="Pfam" id="PF04811"/>
    </source>
</evidence>
<keyword evidence="9" id="KW-0653">Protein transport</keyword>
<dbReference type="SUPFAM" id="SSF82754">
    <property type="entry name" value="C-terminal, gelsolin-like domain of Sec23/24"/>
    <property type="match status" value="1"/>
</dbReference>
<dbReference type="Pfam" id="PF04815">
    <property type="entry name" value="Sec23_helical"/>
    <property type="match status" value="1"/>
</dbReference>
<keyword evidence="11" id="KW-0472">Membrane</keyword>
<dbReference type="AlphaFoldDB" id="A0A367KVK3"/>
<comment type="similarity">
    <text evidence="4">Belongs to the SEC23/SEC24 family. SEC24 subfamily.</text>
</comment>
<dbReference type="InterPro" id="IPR036180">
    <property type="entry name" value="Gelsolin-like_dom_sf"/>
</dbReference>
<feature type="domain" description="Sec23/Sec24 helical" evidence="17">
    <location>
        <begin position="533"/>
        <end position="633"/>
    </location>
</feature>
<keyword evidence="20" id="KW-1185">Reference proteome</keyword>